<feature type="domain" description="Fimbrial-type adhesion" evidence="5">
    <location>
        <begin position="177"/>
        <end position="319"/>
    </location>
</feature>
<dbReference type="RefSeq" id="WP_174948990.1">
    <property type="nucleotide sequence ID" value="NZ_CABVQH010000002.1"/>
</dbReference>
<evidence type="ECO:0000256" key="4">
    <source>
        <dbReference type="SAM" id="SignalP"/>
    </source>
</evidence>
<dbReference type="GO" id="GO:0043709">
    <property type="term" value="P:cell adhesion involved in single-species biofilm formation"/>
    <property type="evidence" value="ECO:0007669"/>
    <property type="project" value="TreeGrafter"/>
</dbReference>
<dbReference type="PANTHER" id="PTHR33420:SF14">
    <property type="entry name" value="TYPE 1 FIMBRIN D-MANNOSE SPECIFIC ADHESIN"/>
    <property type="match status" value="1"/>
</dbReference>
<dbReference type="InterPro" id="IPR008966">
    <property type="entry name" value="Adhesion_dom_sf"/>
</dbReference>
<evidence type="ECO:0000313" key="6">
    <source>
        <dbReference type="EMBL" id="VWC53658.1"/>
    </source>
</evidence>
<evidence type="ECO:0000259" key="5">
    <source>
        <dbReference type="Pfam" id="PF00419"/>
    </source>
</evidence>
<dbReference type="Proteomes" id="UP000494260">
    <property type="component" value="Unassembled WGS sequence"/>
</dbReference>
<accession>A0A6P2SVT2</accession>
<dbReference type="InterPro" id="IPR050263">
    <property type="entry name" value="Bact_Fimbrial_Adh_Pro"/>
</dbReference>
<gene>
    <name evidence="6" type="ORF">BLA18109_00501</name>
</gene>
<feature type="chain" id="PRO_5026954709" evidence="4">
    <location>
        <begin position="24"/>
        <end position="319"/>
    </location>
</feature>
<keyword evidence="3" id="KW-0281">Fimbrium</keyword>
<dbReference type="InterPro" id="IPR036937">
    <property type="entry name" value="Adhesion_dom_fimbrial_sf"/>
</dbReference>
<dbReference type="AlphaFoldDB" id="A0A6P2SVT2"/>
<dbReference type="GO" id="GO:0009289">
    <property type="term" value="C:pilus"/>
    <property type="evidence" value="ECO:0007669"/>
    <property type="project" value="UniProtKB-SubCell"/>
</dbReference>
<evidence type="ECO:0000313" key="7">
    <source>
        <dbReference type="Proteomes" id="UP000494260"/>
    </source>
</evidence>
<comment type="similarity">
    <text evidence="2">Belongs to the fimbrial protein family.</text>
</comment>
<dbReference type="PANTHER" id="PTHR33420">
    <property type="entry name" value="FIMBRIAL SUBUNIT ELFA-RELATED"/>
    <property type="match status" value="1"/>
</dbReference>
<keyword evidence="4" id="KW-0732">Signal</keyword>
<dbReference type="SUPFAM" id="SSF49401">
    <property type="entry name" value="Bacterial adhesins"/>
    <property type="match status" value="1"/>
</dbReference>
<feature type="signal peptide" evidence="4">
    <location>
        <begin position="1"/>
        <end position="23"/>
    </location>
</feature>
<organism evidence="6 7">
    <name type="scientific">Burkholderia lata (strain ATCC 17760 / DSM 23089 / LMG 22485 / NCIMB 9086 / R18194 / 383)</name>
    <dbReference type="NCBI Taxonomy" id="482957"/>
    <lineage>
        <taxon>Bacteria</taxon>
        <taxon>Pseudomonadati</taxon>
        <taxon>Pseudomonadota</taxon>
        <taxon>Betaproteobacteria</taxon>
        <taxon>Burkholderiales</taxon>
        <taxon>Burkholderiaceae</taxon>
        <taxon>Burkholderia</taxon>
        <taxon>Burkholderia cepacia complex</taxon>
    </lineage>
</organism>
<proteinExistence type="inferred from homology"/>
<dbReference type="Pfam" id="PF00419">
    <property type="entry name" value="Fimbrial"/>
    <property type="match status" value="1"/>
</dbReference>
<evidence type="ECO:0000256" key="2">
    <source>
        <dbReference type="ARBA" id="ARBA00006671"/>
    </source>
</evidence>
<dbReference type="Gene3D" id="2.60.40.1090">
    <property type="entry name" value="Fimbrial-type adhesion domain"/>
    <property type="match status" value="1"/>
</dbReference>
<comment type="subcellular location">
    <subcellularLocation>
        <location evidence="1">Fimbrium</location>
    </subcellularLocation>
</comment>
<sequence length="319" mass="33906">MRGFAKLLFPVLLGLCAAWQCHAVPLCIQQNNPPQKNYAPFNPVHVKPNTPAGTLLWDSGPITLQFTCNGTFGEPVNIVFAPVQLWTAVNVSMVINGKTYDTGVFGNQRHVIGTGSRIGLSGSVNVNVTYSLQVRLRTKLELTISYPNPLRVAQITDRGFFEQYIGDGNGIIITPETPSCNITAGDERKVVTLPPAKAAQFNGTGTTAGRVTFPLRVTGCKSSTKNALFRFTGKSDSALPTAFANSGAARNVAIQLGTYSGTSGQTTKIIQANGVNNNASIPVYGSGGAIQLFAEYIATARTVSPGTVSSFIAVRIDYD</sequence>
<reference evidence="6 7" key="1">
    <citation type="submission" date="2019-09" db="EMBL/GenBank/DDBJ databases">
        <authorList>
            <person name="Depoorter E."/>
        </authorList>
    </citation>
    <scope>NUCLEOTIDE SEQUENCE [LARGE SCALE GENOMIC DNA]</scope>
    <source>
        <strain evidence="6">R-18109</strain>
    </source>
</reference>
<dbReference type="EMBL" id="CABVQH010000002">
    <property type="protein sequence ID" value="VWC53658.1"/>
    <property type="molecule type" value="Genomic_DNA"/>
</dbReference>
<dbReference type="InterPro" id="IPR000259">
    <property type="entry name" value="Adhesion_dom_fimbrial"/>
</dbReference>
<evidence type="ECO:0000256" key="1">
    <source>
        <dbReference type="ARBA" id="ARBA00004561"/>
    </source>
</evidence>
<protein>
    <submittedName>
        <fullName evidence="6">Fimbrial protein</fullName>
    </submittedName>
</protein>
<name>A0A6P2SVT2_BURL3</name>
<evidence type="ECO:0000256" key="3">
    <source>
        <dbReference type="ARBA" id="ARBA00023263"/>
    </source>
</evidence>